<dbReference type="Pfam" id="PF00071">
    <property type="entry name" value="Ras"/>
    <property type="match status" value="1"/>
</dbReference>
<dbReference type="STRING" id="7574.A0A1S3HYK5"/>
<dbReference type="InParanoid" id="A0A1S3HYK5"/>
<gene>
    <name evidence="4" type="primary">LOC106158634</name>
</gene>
<sequence>MLFNNNSEMSLATANYDDFGINRDFQPQQQQGDCCLVRSFSISRKGLLSRGDSVKRRSVISTGSSDSGVCSEPDLTDCKDFSGRHHVVVYGSGGVGRSALISQLTKSDSSDTDSCDESTQLTNMVVVELDDEEAELCFVESQETKEIPYADAYIITYSIDHRNSFRFARNVLLSLRQSVGESKPVLLVGCKSDLERTREVPVEDARTLAFDNQAKFIEVSVLLNFHVDELLVGTLTQIRLREKWDMEDVKLSPKSRQSSSKGAKGLVKRFLKRNSSKSKSCEDLYVH</sequence>
<dbReference type="KEGG" id="lak:106158634"/>
<evidence type="ECO:0000256" key="1">
    <source>
        <dbReference type="ARBA" id="ARBA00008846"/>
    </source>
</evidence>
<proteinExistence type="inferred from homology"/>
<dbReference type="InterPro" id="IPR001806">
    <property type="entry name" value="Small_GTPase"/>
</dbReference>
<dbReference type="Gene3D" id="3.40.50.300">
    <property type="entry name" value="P-loop containing nucleotide triphosphate hydrolases"/>
    <property type="match status" value="1"/>
</dbReference>
<dbReference type="SMART" id="SM00175">
    <property type="entry name" value="RAB"/>
    <property type="match status" value="1"/>
</dbReference>
<evidence type="ECO:0000313" key="3">
    <source>
        <dbReference type="Proteomes" id="UP000085678"/>
    </source>
</evidence>
<dbReference type="GeneID" id="106158634"/>
<dbReference type="RefSeq" id="XP_013390164.1">
    <property type="nucleotide sequence ID" value="XM_013534710.1"/>
</dbReference>
<evidence type="ECO:0000256" key="2">
    <source>
        <dbReference type="ARBA" id="ARBA00022553"/>
    </source>
</evidence>
<dbReference type="AlphaFoldDB" id="A0A1S3HYK5"/>
<dbReference type="PANTHER" id="PTHR45775">
    <property type="entry name" value="RAD, GEM/KIR FAMILY MEMBER 2, ISOFORM C"/>
    <property type="match status" value="1"/>
</dbReference>
<dbReference type="InterPro" id="IPR051641">
    <property type="entry name" value="RGK_GTP-binding_reg"/>
</dbReference>
<dbReference type="SMART" id="SM00173">
    <property type="entry name" value="RAS"/>
    <property type="match status" value="1"/>
</dbReference>
<dbReference type="GO" id="GO:0005525">
    <property type="term" value="F:GTP binding"/>
    <property type="evidence" value="ECO:0007669"/>
    <property type="project" value="InterPro"/>
</dbReference>
<name>A0A1S3HYK5_LINAN</name>
<dbReference type="GO" id="GO:0003924">
    <property type="term" value="F:GTPase activity"/>
    <property type="evidence" value="ECO:0007669"/>
    <property type="project" value="InterPro"/>
</dbReference>
<dbReference type="PANTHER" id="PTHR45775:SF6">
    <property type="entry name" value="RAD, GEM_KIR FAMILY MEMBER 2, ISOFORM C"/>
    <property type="match status" value="1"/>
</dbReference>
<protein>
    <submittedName>
        <fullName evidence="4">Ras-related protein Ral-B</fullName>
    </submittedName>
</protein>
<dbReference type="OrthoDB" id="5239715at2759"/>
<keyword evidence="2" id="KW-0597">Phosphoprotein</keyword>
<evidence type="ECO:0000313" key="4">
    <source>
        <dbReference type="RefSeq" id="XP_013390164.1"/>
    </source>
</evidence>
<dbReference type="PROSITE" id="PS51421">
    <property type="entry name" value="RAS"/>
    <property type="match status" value="1"/>
</dbReference>
<dbReference type="PRINTS" id="PR00449">
    <property type="entry name" value="RASTRNSFRMNG"/>
</dbReference>
<dbReference type="SUPFAM" id="SSF52540">
    <property type="entry name" value="P-loop containing nucleoside triphosphate hydrolases"/>
    <property type="match status" value="1"/>
</dbReference>
<dbReference type="GO" id="GO:0005886">
    <property type="term" value="C:plasma membrane"/>
    <property type="evidence" value="ECO:0007669"/>
    <property type="project" value="TreeGrafter"/>
</dbReference>
<comment type="similarity">
    <text evidence="1">Belongs to the small GTPase superfamily. RGK family.</text>
</comment>
<keyword evidence="3" id="KW-1185">Reference proteome</keyword>
<dbReference type="Proteomes" id="UP000085678">
    <property type="component" value="Unplaced"/>
</dbReference>
<reference evidence="4" key="1">
    <citation type="submission" date="2025-08" db="UniProtKB">
        <authorList>
            <consortium name="RefSeq"/>
        </authorList>
    </citation>
    <scope>IDENTIFICATION</scope>
    <source>
        <tissue evidence="4">Gonads</tissue>
    </source>
</reference>
<dbReference type="GO" id="GO:0005246">
    <property type="term" value="F:calcium channel regulator activity"/>
    <property type="evidence" value="ECO:0007669"/>
    <property type="project" value="TreeGrafter"/>
</dbReference>
<accession>A0A1S3HYK5</accession>
<dbReference type="PROSITE" id="PS51419">
    <property type="entry name" value="RAB"/>
    <property type="match status" value="1"/>
</dbReference>
<organism evidence="3 4">
    <name type="scientific">Lingula anatina</name>
    <name type="common">Brachiopod</name>
    <name type="synonym">Lingula unguis</name>
    <dbReference type="NCBI Taxonomy" id="7574"/>
    <lineage>
        <taxon>Eukaryota</taxon>
        <taxon>Metazoa</taxon>
        <taxon>Spiralia</taxon>
        <taxon>Lophotrochozoa</taxon>
        <taxon>Brachiopoda</taxon>
        <taxon>Linguliformea</taxon>
        <taxon>Lingulata</taxon>
        <taxon>Lingulida</taxon>
        <taxon>Linguloidea</taxon>
        <taxon>Lingulidae</taxon>
        <taxon>Lingula</taxon>
    </lineage>
</organism>
<dbReference type="InterPro" id="IPR027417">
    <property type="entry name" value="P-loop_NTPase"/>
</dbReference>